<organism evidence="1">
    <name type="scientific">viral metagenome</name>
    <dbReference type="NCBI Taxonomy" id="1070528"/>
    <lineage>
        <taxon>unclassified sequences</taxon>
        <taxon>metagenomes</taxon>
        <taxon>organismal metagenomes</taxon>
    </lineage>
</organism>
<dbReference type="AlphaFoldDB" id="A0A6C0B1E5"/>
<dbReference type="EMBL" id="MN739048">
    <property type="protein sequence ID" value="QHS85860.1"/>
    <property type="molecule type" value="Genomic_DNA"/>
</dbReference>
<name>A0A6C0B1E5_9ZZZZ</name>
<accession>A0A6C0B1E5</accession>
<sequence length="82" mass="9530">MFYRHPIYFITHLILGFLGYFYPEVLYVTIGYQFLQYALDIRFFLFEGVIKSGNSIEHTALKLGEVGAGYFIAMLYKALNTT</sequence>
<evidence type="ECO:0000313" key="1">
    <source>
        <dbReference type="EMBL" id="QHS85860.1"/>
    </source>
</evidence>
<protein>
    <submittedName>
        <fullName evidence="1">Uncharacterized protein</fullName>
    </submittedName>
</protein>
<proteinExistence type="predicted"/>
<reference evidence="1" key="1">
    <citation type="journal article" date="2020" name="Nature">
        <title>Giant virus diversity and host interactions through global metagenomics.</title>
        <authorList>
            <person name="Schulz F."/>
            <person name="Roux S."/>
            <person name="Paez-Espino D."/>
            <person name="Jungbluth S."/>
            <person name="Walsh D.A."/>
            <person name="Denef V.J."/>
            <person name="McMahon K.D."/>
            <person name="Konstantinidis K.T."/>
            <person name="Eloe-Fadrosh E.A."/>
            <person name="Kyrpides N.C."/>
            <person name="Woyke T."/>
        </authorList>
    </citation>
    <scope>NUCLEOTIDE SEQUENCE</scope>
    <source>
        <strain evidence="1">GVMAG-M-3300009185-36</strain>
    </source>
</reference>